<proteinExistence type="predicted"/>
<accession>A0A8R1IFX1</accession>
<feature type="chain" id="PRO_5035712559" evidence="1">
    <location>
        <begin position="26"/>
        <end position="127"/>
    </location>
</feature>
<dbReference type="Proteomes" id="UP000005237">
    <property type="component" value="Unassembled WGS sequence"/>
</dbReference>
<name>A0A8R1IFX1_CAEJA</name>
<evidence type="ECO:0000313" key="2">
    <source>
        <dbReference type="EnsemblMetazoa" id="CJA35313b.1"/>
    </source>
</evidence>
<keyword evidence="3" id="KW-1185">Reference proteome</keyword>
<reference evidence="3" key="1">
    <citation type="submission" date="2010-08" db="EMBL/GenBank/DDBJ databases">
        <authorList>
            <consortium name="Caenorhabditis japonica Sequencing Consortium"/>
            <person name="Wilson R.K."/>
        </authorList>
    </citation>
    <scope>NUCLEOTIDE SEQUENCE [LARGE SCALE GENOMIC DNA]</scope>
    <source>
        <strain evidence="3">DF5081</strain>
    </source>
</reference>
<dbReference type="AlphaFoldDB" id="A0A8R1IFX1"/>
<sequence>MTVFSVDSFIFITVVACCLFGAIEATKIALFPSTGCFSHDVMMKQVGGQLDEDDKNITWIQTYLYDFGFGEMPLPDHWNRLSIKGIDKRGKLLFSASKQAHYTVENGKVPQSEADDAFAEYIFVLLW</sequence>
<keyword evidence="1" id="KW-0732">Signal</keyword>
<organism evidence="2 3">
    <name type="scientific">Caenorhabditis japonica</name>
    <dbReference type="NCBI Taxonomy" id="281687"/>
    <lineage>
        <taxon>Eukaryota</taxon>
        <taxon>Metazoa</taxon>
        <taxon>Ecdysozoa</taxon>
        <taxon>Nematoda</taxon>
        <taxon>Chromadorea</taxon>
        <taxon>Rhabditida</taxon>
        <taxon>Rhabditina</taxon>
        <taxon>Rhabditomorpha</taxon>
        <taxon>Rhabditoidea</taxon>
        <taxon>Rhabditidae</taxon>
        <taxon>Peloderinae</taxon>
        <taxon>Caenorhabditis</taxon>
    </lineage>
</organism>
<dbReference type="EnsemblMetazoa" id="CJA35313b.1">
    <property type="protein sequence ID" value="CJA35313b.1"/>
    <property type="gene ID" value="WBGene00211160"/>
</dbReference>
<evidence type="ECO:0000313" key="3">
    <source>
        <dbReference type="Proteomes" id="UP000005237"/>
    </source>
</evidence>
<protein>
    <submittedName>
        <fullName evidence="2">Uncharacterized protein</fullName>
    </submittedName>
</protein>
<evidence type="ECO:0000256" key="1">
    <source>
        <dbReference type="SAM" id="SignalP"/>
    </source>
</evidence>
<reference evidence="2" key="2">
    <citation type="submission" date="2022-06" db="UniProtKB">
        <authorList>
            <consortium name="EnsemblMetazoa"/>
        </authorList>
    </citation>
    <scope>IDENTIFICATION</scope>
    <source>
        <strain evidence="2">DF5081</strain>
    </source>
</reference>
<feature type="signal peptide" evidence="1">
    <location>
        <begin position="1"/>
        <end position="25"/>
    </location>
</feature>